<gene>
    <name evidence="3" type="ORF">NOG11_09690</name>
</gene>
<sequence length="238" mass="25236">MGKFFGGLFFLGVIGFVGWIVLMAVSGERFSVSSNPNISPENRSTSRVAVSGHDAARDLDAVLEDALRNAERAAQLAVELNAASERAYEAANSVQTLVSTNQAAAASRATTVAAAQNADRTAALMQTYSEELQARLREAERLANDAEEAAAMVASVENSRVEAQEAALKAQQAQNALEAASRQAILTEQAAERMQANVPVITTEEVIVLEGAEVAEEQDTIIVVPIDELETASPTSPY</sequence>
<comment type="caution">
    <text evidence="3">The sequence shown here is derived from an EMBL/GenBank/DDBJ whole genome shotgun (WGS) entry which is preliminary data.</text>
</comment>
<name>A0A9X2L9Z3_9PROT</name>
<keyword evidence="2" id="KW-1133">Transmembrane helix</keyword>
<keyword evidence="2" id="KW-0472">Membrane</keyword>
<keyword evidence="4" id="KW-1185">Reference proteome</keyword>
<protein>
    <submittedName>
        <fullName evidence="3">Uncharacterized protein</fullName>
    </submittedName>
</protein>
<evidence type="ECO:0000313" key="3">
    <source>
        <dbReference type="EMBL" id="MCQ8185668.1"/>
    </source>
</evidence>
<dbReference type="Proteomes" id="UP001142610">
    <property type="component" value="Unassembled WGS sequence"/>
</dbReference>
<keyword evidence="1" id="KW-0175">Coiled coil</keyword>
<evidence type="ECO:0000313" key="4">
    <source>
        <dbReference type="Proteomes" id="UP001142610"/>
    </source>
</evidence>
<proteinExistence type="predicted"/>
<evidence type="ECO:0000256" key="1">
    <source>
        <dbReference type="SAM" id="Coils"/>
    </source>
</evidence>
<organism evidence="3 4">
    <name type="scientific">Parvularcula maris</name>
    <dbReference type="NCBI Taxonomy" id="2965077"/>
    <lineage>
        <taxon>Bacteria</taxon>
        <taxon>Pseudomonadati</taxon>
        <taxon>Pseudomonadota</taxon>
        <taxon>Alphaproteobacteria</taxon>
        <taxon>Parvularculales</taxon>
        <taxon>Parvularculaceae</taxon>
        <taxon>Parvularcula</taxon>
    </lineage>
</organism>
<dbReference type="RefSeq" id="WP_256619558.1">
    <property type="nucleotide sequence ID" value="NZ_JANIBC010000007.1"/>
</dbReference>
<accession>A0A9X2L9Z3</accession>
<reference evidence="3" key="1">
    <citation type="submission" date="2022-07" db="EMBL/GenBank/DDBJ databases">
        <title>Parvularcula maris sp. nov., an algicidal bacterium isolated from seawater.</title>
        <authorList>
            <person name="Li F."/>
        </authorList>
    </citation>
    <scope>NUCLEOTIDE SEQUENCE</scope>
    <source>
        <strain evidence="3">BGMRC 0090</strain>
    </source>
</reference>
<feature type="coiled-coil region" evidence="1">
    <location>
        <begin position="56"/>
        <end position="83"/>
    </location>
</feature>
<dbReference type="EMBL" id="JANIBC010000007">
    <property type="protein sequence ID" value="MCQ8185668.1"/>
    <property type="molecule type" value="Genomic_DNA"/>
</dbReference>
<dbReference type="AlphaFoldDB" id="A0A9X2L9Z3"/>
<evidence type="ECO:0000256" key="2">
    <source>
        <dbReference type="SAM" id="Phobius"/>
    </source>
</evidence>
<feature type="transmembrane region" description="Helical" evidence="2">
    <location>
        <begin position="6"/>
        <end position="25"/>
    </location>
</feature>
<keyword evidence="2" id="KW-0812">Transmembrane</keyword>
<feature type="coiled-coil region" evidence="1">
    <location>
        <begin position="125"/>
        <end position="197"/>
    </location>
</feature>